<dbReference type="Pfam" id="PF08297">
    <property type="entry name" value="U3_snoRNA_assoc"/>
    <property type="match status" value="1"/>
</dbReference>
<feature type="compositionally biased region" description="Basic and acidic residues" evidence="1">
    <location>
        <begin position="130"/>
        <end position="146"/>
    </location>
</feature>
<feature type="compositionally biased region" description="Acidic residues" evidence="1">
    <location>
        <begin position="15"/>
        <end position="29"/>
    </location>
</feature>
<name>A0ABR3VQC3_HUMIN</name>
<evidence type="ECO:0000256" key="1">
    <source>
        <dbReference type="SAM" id="MobiDB-lite"/>
    </source>
</evidence>
<feature type="compositionally biased region" description="Acidic residues" evidence="1">
    <location>
        <begin position="243"/>
        <end position="252"/>
    </location>
</feature>
<dbReference type="EMBL" id="JAZGSY010000011">
    <property type="protein sequence ID" value="KAL1843685.1"/>
    <property type="molecule type" value="Genomic_DNA"/>
</dbReference>
<evidence type="ECO:0000313" key="3">
    <source>
        <dbReference type="Proteomes" id="UP001583172"/>
    </source>
</evidence>
<feature type="compositionally biased region" description="Low complexity" evidence="1">
    <location>
        <begin position="201"/>
        <end position="214"/>
    </location>
</feature>
<feature type="compositionally biased region" description="Acidic residues" evidence="1">
    <location>
        <begin position="60"/>
        <end position="70"/>
    </location>
</feature>
<feature type="compositionally biased region" description="Basic and acidic residues" evidence="1">
    <location>
        <begin position="221"/>
        <end position="235"/>
    </location>
</feature>
<gene>
    <name evidence="2" type="ORF">VTJ49DRAFT_385</name>
</gene>
<feature type="region of interest" description="Disordered" evidence="1">
    <location>
        <begin position="1"/>
        <end position="319"/>
    </location>
</feature>
<organism evidence="2 3">
    <name type="scientific">Humicola insolens</name>
    <name type="common">Soft-rot fungus</name>
    <dbReference type="NCBI Taxonomy" id="85995"/>
    <lineage>
        <taxon>Eukaryota</taxon>
        <taxon>Fungi</taxon>
        <taxon>Dikarya</taxon>
        <taxon>Ascomycota</taxon>
        <taxon>Pezizomycotina</taxon>
        <taxon>Sordariomycetes</taxon>
        <taxon>Sordariomycetidae</taxon>
        <taxon>Sordariales</taxon>
        <taxon>Chaetomiaceae</taxon>
        <taxon>Mycothermus</taxon>
    </lineage>
</organism>
<feature type="compositionally biased region" description="Acidic residues" evidence="1">
    <location>
        <begin position="166"/>
        <end position="185"/>
    </location>
</feature>
<reference evidence="2 3" key="1">
    <citation type="journal article" date="2024" name="Commun. Biol.">
        <title>Comparative genomic analysis of thermophilic fungi reveals convergent evolutionary adaptations and gene losses.</title>
        <authorList>
            <person name="Steindorff A.S."/>
            <person name="Aguilar-Pontes M.V."/>
            <person name="Robinson A.J."/>
            <person name="Andreopoulos B."/>
            <person name="LaButti K."/>
            <person name="Kuo A."/>
            <person name="Mondo S."/>
            <person name="Riley R."/>
            <person name="Otillar R."/>
            <person name="Haridas S."/>
            <person name="Lipzen A."/>
            <person name="Grimwood J."/>
            <person name="Schmutz J."/>
            <person name="Clum A."/>
            <person name="Reid I.D."/>
            <person name="Moisan M.C."/>
            <person name="Butler G."/>
            <person name="Nguyen T.T.M."/>
            <person name="Dewar K."/>
            <person name="Conant G."/>
            <person name="Drula E."/>
            <person name="Henrissat B."/>
            <person name="Hansel C."/>
            <person name="Singer S."/>
            <person name="Hutchinson M.I."/>
            <person name="de Vries R.P."/>
            <person name="Natvig D.O."/>
            <person name="Powell A.J."/>
            <person name="Tsang A."/>
            <person name="Grigoriev I.V."/>
        </authorList>
    </citation>
    <scope>NUCLEOTIDE SEQUENCE [LARGE SCALE GENOMIC DNA]</scope>
    <source>
        <strain evidence="2 3">CBS 620.91</strain>
    </source>
</reference>
<protein>
    <submittedName>
        <fullName evidence="2">Uncharacterized protein</fullName>
    </submittedName>
</protein>
<comment type="caution">
    <text evidence="2">The sequence shown here is derived from an EMBL/GenBank/DDBJ whole genome shotgun (WGS) entry which is preliminary data.</text>
</comment>
<sequence length="365" mass="40464">MSSTQKAPNVIEILSDSEPEAPVEDELADLPEPSLETIDPNDQPLLRAAGIKYKTRDLEEEKEDAGDEEGQPGTPASAKRAPRPRRSGVSQQKRVNIETPISRLSDRRKTVEASALGSGQQSDGEVFKTPLERKHIKFDDSDHDEFLTPMEGPAESPFEATKPEPRDDEPGEEEDAEEESDDEAPPEAVSTRVAEAETLKAAKAAAKAAEQQAAELKRKRQERDARLKRQAEERKRSQKATGPDDEDDEAAAAEEGSAGLEKRKRETPKLLPLELLESDDEEETSNAAVDAKQKRRKLGAEHPLLRDPKHPKDKRVGSTAYRVVKSTGDARLAPKAAKQTVNLREMLLRRDRAPLPRGGFFVRKR</sequence>
<dbReference type="Proteomes" id="UP001583172">
    <property type="component" value="Unassembled WGS sequence"/>
</dbReference>
<proteinExistence type="predicted"/>
<feature type="compositionally biased region" description="Basic and acidic residues" evidence="1">
    <location>
        <begin position="298"/>
        <end position="316"/>
    </location>
</feature>
<keyword evidence="3" id="KW-1185">Reference proteome</keyword>
<dbReference type="InterPro" id="IPR013268">
    <property type="entry name" value="UTP16"/>
</dbReference>
<evidence type="ECO:0000313" key="2">
    <source>
        <dbReference type="EMBL" id="KAL1843685.1"/>
    </source>
</evidence>
<accession>A0ABR3VQC3</accession>